<dbReference type="InterPro" id="IPR001959">
    <property type="entry name" value="Transposase"/>
</dbReference>
<keyword evidence="3" id="KW-1185">Reference proteome</keyword>
<organism evidence="2 3">
    <name type="scientific">Paracraurococcus lichenis</name>
    <dbReference type="NCBI Taxonomy" id="3064888"/>
    <lineage>
        <taxon>Bacteria</taxon>
        <taxon>Pseudomonadati</taxon>
        <taxon>Pseudomonadota</taxon>
        <taxon>Alphaproteobacteria</taxon>
        <taxon>Acetobacterales</taxon>
        <taxon>Roseomonadaceae</taxon>
        <taxon>Paracraurococcus</taxon>
    </lineage>
</organism>
<comment type="caution">
    <text evidence="2">The sequence shown here is derived from an EMBL/GenBank/DDBJ whole genome shotgun (WGS) entry which is preliminary data.</text>
</comment>
<protein>
    <submittedName>
        <fullName evidence="2">Transposase</fullName>
    </submittedName>
</protein>
<evidence type="ECO:0000259" key="1">
    <source>
        <dbReference type="Pfam" id="PF01385"/>
    </source>
</evidence>
<accession>A0ABT9EAG2</accession>
<name>A0ABT9EAG2_9PROT</name>
<gene>
    <name evidence="2" type="ORF">Q7A36_32665</name>
</gene>
<proteinExistence type="predicted"/>
<dbReference type="Proteomes" id="UP001243009">
    <property type="component" value="Unassembled WGS sequence"/>
</dbReference>
<sequence>MQDVLKHWVKARDTTRRRPRWRASRGPKRALGWVPFQCARPLKVAGDTVTFLGRTYRLWLSRPIPTDIRSGSVSQDAEGRWYLNLACEVADDLPAGTGEVGIDLGLTDLAALSTGEKIENPRHICTAAAKLARAQRAGRKALARKIHRKVAAQRRHFLHEQSTCIVRENALICVGDVNSVALACTLPSPRACATSRLISKRWRER</sequence>
<feature type="domain" description="Probable transposase IS891/IS1136/IS1341" evidence="1">
    <location>
        <begin position="92"/>
        <end position="178"/>
    </location>
</feature>
<evidence type="ECO:0000313" key="2">
    <source>
        <dbReference type="EMBL" id="MDO9713127.1"/>
    </source>
</evidence>
<reference evidence="2 3" key="1">
    <citation type="submission" date="2023-08" db="EMBL/GenBank/DDBJ databases">
        <title>The draft genome sequence of Paracraurococcus sp. LOR1-02.</title>
        <authorList>
            <person name="Kingkaew E."/>
            <person name="Tanasupawat S."/>
        </authorList>
    </citation>
    <scope>NUCLEOTIDE SEQUENCE [LARGE SCALE GENOMIC DNA]</scope>
    <source>
        <strain evidence="2 3">LOR1-02</strain>
    </source>
</reference>
<dbReference type="RefSeq" id="WP_305107987.1">
    <property type="nucleotide sequence ID" value="NZ_JAUTWS010000072.1"/>
</dbReference>
<dbReference type="Pfam" id="PF01385">
    <property type="entry name" value="OrfB_IS605"/>
    <property type="match status" value="1"/>
</dbReference>
<dbReference type="EMBL" id="JAUTWS010000072">
    <property type="protein sequence ID" value="MDO9713127.1"/>
    <property type="molecule type" value="Genomic_DNA"/>
</dbReference>
<evidence type="ECO:0000313" key="3">
    <source>
        <dbReference type="Proteomes" id="UP001243009"/>
    </source>
</evidence>